<protein>
    <submittedName>
        <fullName evidence="2">Uncharacterized protein</fullName>
    </submittedName>
</protein>
<reference evidence="2" key="1">
    <citation type="journal article" date="2021" name="Genome Biol. Evol.">
        <title>A High-Quality Reference Genome for a Parasitic Bivalve with Doubly Uniparental Inheritance (Bivalvia: Unionida).</title>
        <authorList>
            <person name="Smith C.H."/>
        </authorList>
    </citation>
    <scope>NUCLEOTIDE SEQUENCE</scope>
    <source>
        <strain evidence="2">CHS0354</strain>
    </source>
</reference>
<dbReference type="Proteomes" id="UP001195483">
    <property type="component" value="Unassembled WGS sequence"/>
</dbReference>
<keyword evidence="3" id="KW-1185">Reference proteome</keyword>
<dbReference type="AlphaFoldDB" id="A0AAE0T8X6"/>
<reference evidence="2" key="3">
    <citation type="submission" date="2023-05" db="EMBL/GenBank/DDBJ databases">
        <authorList>
            <person name="Smith C.H."/>
        </authorList>
    </citation>
    <scope>NUCLEOTIDE SEQUENCE</scope>
    <source>
        <strain evidence="2">CHS0354</strain>
        <tissue evidence="2">Mantle</tissue>
    </source>
</reference>
<feature type="region of interest" description="Disordered" evidence="1">
    <location>
        <begin position="1064"/>
        <end position="1098"/>
    </location>
</feature>
<accession>A0AAE0T8X6</accession>
<feature type="compositionally biased region" description="Polar residues" evidence="1">
    <location>
        <begin position="609"/>
        <end position="620"/>
    </location>
</feature>
<feature type="region of interest" description="Disordered" evidence="1">
    <location>
        <begin position="370"/>
        <end position="410"/>
    </location>
</feature>
<feature type="compositionally biased region" description="Low complexity" evidence="1">
    <location>
        <begin position="374"/>
        <end position="396"/>
    </location>
</feature>
<feature type="compositionally biased region" description="Low complexity" evidence="1">
    <location>
        <begin position="1079"/>
        <end position="1091"/>
    </location>
</feature>
<feature type="compositionally biased region" description="Polar residues" evidence="1">
    <location>
        <begin position="397"/>
        <end position="410"/>
    </location>
</feature>
<evidence type="ECO:0000256" key="1">
    <source>
        <dbReference type="SAM" id="MobiDB-lite"/>
    </source>
</evidence>
<sequence length="1202" mass="132809">MSRFGNMYSRLKSEHGIARISGSNWPQLQCEDRSNRKHSMEQNTIVRHSLTEEGKPISVLRHSLTEDEQLCQVPSIFQNGGGGKASCTPPLDLSGLGSDVQKRETDSPLDLSLKTRKRCADSTDEYGDPRFHQLIMQPMHGMPPPIKRLCTYPVTQQHSGKELMRQPPQSIAGWDKMPNSSAGRHGSASSVYRSVPSSQSHITNTASPLDSKELTTAAAGNGSRIQSHIGGHGPRCETMCEGHSPGATGYKRVLNPELIPRQAYQNLLSFKQVKEKSSAVDLMTVQQQGTTHMKQNIRYPSQTVNQTSQITRTYNPTSRSQYVENRQRIGNYTPGHLSSSNTSIRSERNPIHAIEKQVMSHENHPYITNQSELSSSHSVRSDQRSVISQQISASSSPHTEGQRSMASQQTMPCLSVNESSYAPKPKSFPSNQLYAINPFSDDVNDRMYIEQNAQKLVRPRQVKDTNVVRYESNYGTTQSIFSGATHRCSPDSTNGMLRKESISTISQYSEEHKIRSETNVDARNLSGLGGHFVDAQSVSGNGRQISHSQLGHQMNFMGSFAPQNGSRHDAATRQLSPLVGSHKSPVPSNASIRQSAISTIPALKDNTRTNRTQSDSSSVPQVPKLISNKPRDKPPSNRPMENTVDRDAVAKSLLQTFSTIPLGPNFCTTKGASERSITKGTSGAIKPDQRNKMETLDSYITRAFQELDESERKESKRSVSILEAIKSSESKTDVSVKSENRSVGIKKETYVILTNDKKDDEKPKSEGTGMTNFSTQLSIAIPSSANASSLVAECSMIKPGGSILNPKHYSKKHKILNAVKQDEDLKEMVETNLDRKPTIPLPPPPPPSSVDLLKRMERQIPVGGKDMETDYLNCPGSPKMPILSPQENQATPSTVSPAIREPPTLEPPTNSSQTFILDSLGKHFSKLITDAVKGVGAFAEKPEKDTNIVTEPFLTGHETDPQPDIDVKDKTTSFSSATFPSKAFLSRQNSVTKNIPVANVAPIVHGKVVEHQEKENADSKVNGPAIIKRSEVSNAMFAQHMLEDQSKITRNVWTSFTYHGSPKESLQVSHPFSSENEFSKGSGSTFSSGASDGKEFTRRPVIKKKMLLHKHSNEKSCPKDKDIHSDNNSLDSSIYEFKKDNYSVNDKHNVVEQPSYQHMLKNVPVRSSYEYEISIGTRRNEDSLLPSSSLKGMLKKKPKVRS</sequence>
<proteinExistence type="predicted"/>
<dbReference type="EMBL" id="JAEAOA010002343">
    <property type="protein sequence ID" value="KAK3605378.1"/>
    <property type="molecule type" value="Genomic_DNA"/>
</dbReference>
<comment type="caution">
    <text evidence="2">The sequence shown here is derived from an EMBL/GenBank/DDBJ whole genome shotgun (WGS) entry which is preliminary data.</text>
</comment>
<feature type="compositionally biased region" description="Polar residues" evidence="1">
    <location>
        <begin position="886"/>
        <end position="896"/>
    </location>
</feature>
<feature type="region of interest" description="Disordered" evidence="1">
    <location>
        <begin position="599"/>
        <end position="643"/>
    </location>
</feature>
<name>A0AAE0T8X6_9BIVA</name>
<organism evidence="2 3">
    <name type="scientific">Potamilus streckersoni</name>
    <dbReference type="NCBI Taxonomy" id="2493646"/>
    <lineage>
        <taxon>Eukaryota</taxon>
        <taxon>Metazoa</taxon>
        <taxon>Spiralia</taxon>
        <taxon>Lophotrochozoa</taxon>
        <taxon>Mollusca</taxon>
        <taxon>Bivalvia</taxon>
        <taxon>Autobranchia</taxon>
        <taxon>Heteroconchia</taxon>
        <taxon>Palaeoheterodonta</taxon>
        <taxon>Unionida</taxon>
        <taxon>Unionoidea</taxon>
        <taxon>Unionidae</taxon>
        <taxon>Ambleminae</taxon>
        <taxon>Lampsilini</taxon>
        <taxon>Potamilus</taxon>
    </lineage>
</organism>
<gene>
    <name evidence="2" type="ORF">CHS0354_040976</name>
</gene>
<reference evidence="2" key="2">
    <citation type="journal article" date="2021" name="Genome Biol. Evol.">
        <title>Developing a high-quality reference genome for a parasitic bivalve with doubly uniparental inheritance (Bivalvia: Unionida).</title>
        <authorList>
            <person name="Smith C.H."/>
        </authorList>
    </citation>
    <scope>NUCLEOTIDE SEQUENCE</scope>
    <source>
        <strain evidence="2">CHS0354</strain>
        <tissue evidence="2">Mantle</tissue>
    </source>
</reference>
<feature type="compositionally biased region" description="Polar residues" evidence="1">
    <location>
        <begin position="1064"/>
        <end position="1076"/>
    </location>
</feature>
<feature type="compositionally biased region" description="Basic residues" evidence="1">
    <location>
        <begin position="1193"/>
        <end position="1202"/>
    </location>
</feature>
<feature type="region of interest" description="Disordered" evidence="1">
    <location>
        <begin position="886"/>
        <end position="911"/>
    </location>
</feature>
<evidence type="ECO:0000313" key="3">
    <source>
        <dbReference type="Proteomes" id="UP001195483"/>
    </source>
</evidence>
<evidence type="ECO:0000313" key="2">
    <source>
        <dbReference type="EMBL" id="KAK3605378.1"/>
    </source>
</evidence>
<feature type="region of interest" description="Disordered" evidence="1">
    <location>
        <begin position="1182"/>
        <end position="1202"/>
    </location>
</feature>